<feature type="compositionally biased region" description="Polar residues" evidence="1">
    <location>
        <begin position="1"/>
        <end position="24"/>
    </location>
</feature>
<reference evidence="2 3" key="1">
    <citation type="submission" date="2016-12" db="EMBL/GenBank/DDBJ databases">
        <title>The genomes of Aspergillus section Nigri reveals drivers in fungal speciation.</title>
        <authorList>
            <consortium name="DOE Joint Genome Institute"/>
            <person name="Vesth T.C."/>
            <person name="Nybo J."/>
            <person name="Theobald S."/>
            <person name="Brandl J."/>
            <person name="Frisvad J.C."/>
            <person name="Nielsen K.F."/>
            <person name="Lyhne E.K."/>
            <person name="Kogle M.E."/>
            <person name="Kuo A."/>
            <person name="Riley R."/>
            <person name="Clum A."/>
            <person name="Nolan M."/>
            <person name="Lipzen A."/>
            <person name="Salamov A."/>
            <person name="Henrissat B."/>
            <person name="Wiebenga A."/>
            <person name="De Vries R.P."/>
            <person name="Grigoriev I.V."/>
            <person name="Mortensen U.H."/>
            <person name="Andersen M.R."/>
            <person name="Baker S.E."/>
        </authorList>
    </citation>
    <scope>NUCLEOTIDE SEQUENCE [LARGE SCALE GENOMIC DNA]</scope>
    <source>
        <strain evidence="2 3">IBT 23096</strain>
    </source>
</reference>
<dbReference type="AlphaFoldDB" id="A0A2I2GIX0"/>
<feature type="region of interest" description="Disordered" evidence="1">
    <location>
        <begin position="1"/>
        <end position="188"/>
    </location>
</feature>
<gene>
    <name evidence="2" type="ORF">P170DRAFT_423652</name>
</gene>
<feature type="compositionally biased region" description="Polar residues" evidence="1">
    <location>
        <begin position="110"/>
        <end position="126"/>
    </location>
</feature>
<dbReference type="Proteomes" id="UP000234275">
    <property type="component" value="Unassembled WGS sequence"/>
</dbReference>
<accession>A0A2I2GIX0</accession>
<evidence type="ECO:0000313" key="3">
    <source>
        <dbReference type="Proteomes" id="UP000234275"/>
    </source>
</evidence>
<dbReference type="STRING" id="1392250.A0A2I2GIX0"/>
<proteinExistence type="predicted"/>
<protein>
    <submittedName>
        <fullName evidence="2">Uncharacterized protein</fullName>
    </submittedName>
</protein>
<dbReference type="VEuPathDB" id="FungiDB:P170DRAFT_423652"/>
<evidence type="ECO:0000256" key="1">
    <source>
        <dbReference type="SAM" id="MobiDB-lite"/>
    </source>
</evidence>
<dbReference type="RefSeq" id="XP_024708137.1">
    <property type="nucleotide sequence ID" value="XM_024847518.1"/>
</dbReference>
<dbReference type="EMBL" id="MSFO01000002">
    <property type="protein sequence ID" value="PLB52835.1"/>
    <property type="molecule type" value="Genomic_DNA"/>
</dbReference>
<feature type="compositionally biased region" description="Basic and acidic residues" evidence="1">
    <location>
        <begin position="92"/>
        <end position="109"/>
    </location>
</feature>
<evidence type="ECO:0000313" key="2">
    <source>
        <dbReference type="EMBL" id="PLB52835.1"/>
    </source>
</evidence>
<organism evidence="2 3">
    <name type="scientific">Aspergillus steynii IBT 23096</name>
    <dbReference type="NCBI Taxonomy" id="1392250"/>
    <lineage>
        <taxon>Eukaryota</taxon>
        <taxon>Fungi</taxon>
        <taxon>Dikarya</taxon>
        <taxon>Ascomycota</taxon>
        <taxon>Pezizomycotina</taxon>
        <taxon>Eurotiomycetes</taxon>
        <taxon>Eurotiomycetidae</taxon>
        <taxon>Eurotiales</taxon>
        <taxon>Aspergillaceae</taxon>
        <taxon>Aspergillus</taxon>
        <taxon>Aspergillus subgen. Circumdati</taxon>
    </lineage>
</organism>
<feature type="compositionally biased region" description="Basic and acidic residues" evidence="1">
    <location>
        <begin position="29"/>
        <end position="45"/>
    </location>
</feature>
<keyword evidence="3" id="KW-1185">Reference proteome</keyword>
<name>A0A2I2GIX0_9EURO</name>
<comment type="caution">
    <text evidence="2">The sequence shown here is derived from an EMBL/GenBank/DDBJ whole genome shotgun (WGS) entry which is preliminary data.</text>
</comment>
<sequence>MSTEPTVNSSTPANTEPVSTTGTDVTKPAPDDASKHTNGDTHAAKPDGASHIPEESKSTDAPEPVDAAKSAEEPPSGGPVLATGVDSQQPAKEAKPDAPNAGDKREHEPTSASTDTDQPSTESSGPPTVAPAPKKQKTNDKAATENGTQANGEKKKAGRQNKAKEAVKKVVPTDGIGSRTRSRTKAAS</sequence>
<dbReference type="GeneID" id="36555217"/>
<dbReference type="OrthoDB" id="4498621at2759"/>